<comment type="cofactor">
    <cofactor evidence="1">
        <name>thiamine diphosphate</name>
        <dbReference type="ChEBI" id="CHEBI:58937"/>
    </cofactor>
</comment>
<evidence type="ECO:0000313" key="6">
    <source>
        <dbReference type="Proteomes" id="UP000233731"/>
    </source>
</evidence>
<evidence type="ECO:0000256" key="3">
    <source>
        <dbReference type="ARBA" id="ARBA00023052"/>
    </source>
</evidence>
<dbReference type="PANTHER" id="PTHR47514">
    <property type="entry name" value="TRANSKETOLASE N-TERMINAL SECTION-RELATED"/>
    <property type="match status" value="1"/>
</dbReference>
<accession>A0A2N3R921</accession>
<feature type="domain" description="Transketolase N-terminal" evidence="4">
    <location>
        <begin position="16"/>
        <end position="275"/>
    </location>
</feature>
<dbReference type="InterPro" id="IPR005474">
    <property type="entry name" value="Transketolase_N"/>
</dbReference>
<proteinExistence type="inferred from homology"/>
<dbReference type="EMBL" id="PCHJ01000017">
    <property type="protein sequence ID" value="PKV08480.1"/>
    <property type="molecule type" value="Genomic_DNA"/>
</dbReference>
<dbReference type="Gene3D" id="3.40.50.970">
    <property type="match status" value="1"/>
</dbReference>
<reference evidence="5 6" key="1">
    <citation type="submission" date="2017-10" db="EMBL/GenBank/DDBJ databases">
        <title>Bifidobacterium genomics.</title>
        <authorList>
            <person name="Lugli G.A."/>
            <person name="Milani C."/>
            <person name="Mancabelli L."/>
        </authorList>
    </citation>
    <scope>NUCLEOTIDE SEQUENCE [LARGE SCALE GENOMIC DNA]</scope>
    <source>
        <strain evidence="5 6">1460B</strain>
    </source>
</reference>
<organism evidence="5 6">
    <name type="scientific">Bifidobacterium asteroides</name>
    <dbReference type="NCBI Taxonomy" id="1684"/>
    <lineage>
        <taxon>Bacteria</taxon>
        <taxon>Bacillati</taxon>
        <taxon>Actinomycetota</taxon>
        <taxon>Actinomycetes</taxon>
        <taxon>Bifidobacteriales</taxon>
        <taxon>Bifidobacteriaceae</taxon>
        <taxon>Bifidobacterium</taxon>
    </lineage>
</organism>
<dbReference type="CDD" id="cd02012">
    <property type="entry name" value="TPP_TK"/>
    <property type="match status" value="1"/>
</dbReference>
<dbReference type="Pfam" id="PF00456">
    <property type="entry name" value="Transketolase_N"/>
    <property type="match status" value="1"/>
</dbReference>
<keyword evidence="3" id="KW-0786">Thiamine pyrophosphate</keyword>
<protein>
    <submittedName>
        <fullName evidence="5">Transketolase</fullName>
    </submittedName>
</protein>
<dbReference type="InterPro" id="IPR029061">
    <property type="entry name" value="THDP-binding"/>
</dbReference>
<comment type="similarity">
    <text evidence="2">Belongs to the transketolase family.</text>
</comment>
<dbReference type="SUPFAM" id="SSF52518">
    <property type="entry name" value="Thiamin diphosphate-binding fold (THDP-binding)"/>
    <property type="match status" value="1"/>
</dbReference>
<dbReference type="RefSeq" id="WP_101432931.1">
    <property type="nucleotide sequence ID" value="NZ_PCHJ01000017.1"/>
</dbReference>
<evidence type="ECO:0000313" key="5">
    <source>
        <dbReference type="EMBL" id="PKV08480.1"/>
    </source>
</evidence>
<evidence type="ECO:0000259" key="4">
    <source>
        <dbReference type="Pfam" id="PF00456"/>
    </source>
</evidence>
<comment type="caution">
    <text evidence="5">The sequence shown here is derived from an EMBL/GenBank/DDBJ whole genome shotgun (WGS) entry which is preliminary data.</text>
</comment>
<evidence type="ECO:0000256" key="1">
    <source>
        <dbReference type="ARBA" id="ARBA00001964"/>
    </source>
</evidence>
<dbReference type="Proteomes" id="UP000233731">
    <property type="component" value="Unassembled WGS sequence"/>
</dbReference>
<name>A0A2N3R921_9BIFI</name>
<evidence type="ECO:0000256" key="2">
    <source>
        <dbReference type="ARBA" id="ARBA00007131"/>
    </source>
</evidence>
<dbReference type="GO" id="GO:0000287">
    <property type="term" value="F:magnesium ion binding"/>
    <property type="evidence" value="ECO:0007669"/>
    <property type="project" value="UniProtKB-ARBA"/>
</dbReference>
<sequence length="287" mass="30936">MNESTDADKVRELKQFAGRIRQETVKEISTFGTGHVGGSLSIADLLAVLYGHEMTIRPEDPQWADRDWFVLSKGHCAPALYATLALRGYFPMDWLNTLNRNGTNLPSHADRLKVPGVDVTAGSLGQGASVAAGIALGLKMDGRSNKVYLVIGDGESQEGQIWEMALFAAQHRLSNLIAFMDYNGLQLDGYCKDICSLGDAAAKFEAFGWQVVDVPDGNDVPSILQALETVGSKDGQGDGRPSMIVLHTVKGLGWSEIAGTPKSHSTSINEQERDQALAEIQAMMDAA</sequence>
<dbReference type="AlphaFoldDB" id="A0A2N3R921"/>
<dbReference type="PANTHER" id="PTHR47514:SF1">
    <property type="entry name" value="TRANSKETOLASE N-TERMINAL SECTION-RELATED"/>
    <property type="match status" value="1"/>
</dbReference>
<gene>
    <name evidence="5" type="ORF">CQR44_1439</name>
</gene>